<dbReference type="Proteomes" id="UP000177208">
    <property type="component" value="Unassembled WGS sequence"/>
</dbReference>
<accession>A0A1F7GBA2</accession>
<evidence type="ECO:0000259" key="2">
    <source>
        <dbReference type="Pfam" id="PF13231"/>
    </source>
</evidence>
<evidence type="ECO:0000256" key="1">
    <source>
        <dbReference type="SAM" id="Phobius"/>
    </source>
</evidence>
<feature type="transmembrane region" description="Helical" evidence="1">
    <location>
        <begin position="189"/>
        <end position="211"/>
    </location>
</feature>
<keyword evidence="1" id="KW-0472">Membrane</keyword>
<keyword evidence="1" id="KW-1133">Transmembrane helix</keyword>
<evidence type="ECO:0000313" key="4">
    <source>
        <dbReference type="Proteomes" id="UP000177208"/>
    </source>
</evidence>
<dbReference type="EMBL" id="MFZG01000026">
    <property type="protein sequence ID" value="OGK16190.1"/>
    <property type="molecule type" value="Genomic_DNA"/>
</dbReference>
<keyword evidence="1" id="KW-0812">Transmembrane</keyword>
<organism evidence="3 4">
    <name type="scientific">Candidatus Roizmanbacteria bacterium RIFCSPHIGHO2_01_FULL_39_12c</name>
    <dbReference type="NCBI Taxonomy" id="1802031"/>
    <lineage>
        <taxon>Bacteria</taxon>
        <taxon>Candidatus Roizmaniibacteriota</taxon>
    </lineage>
</organism>
<gene>
    <name evidence="3" type="ORF">A2774_04925</name>
</gene>
<feature type="transmembrane region" description="Helical" evidence="1">
    <location>
        <begin position="218"/>
        <end position="238"/>
    </location>
</feature>
<dbReference type="AlphaFoldDB" id="A0A1F7GBA2"/>
<feature type="transmembrane region" description="Helical" evidence="1">
    <location>
        <begin position="325"/>
        <end position="344"/>
    </location>
</feature>
<sequence length="529" mass="61668">MFSILLFIKRHLLLSIFIALLLLLIFLTYRDFGIPWDEKVFYNTGRYYTAKIFNRAGIPIYIDSQGFTPTDYHIKGHGVVYDIFVFILTLPWQNFTYENLHLLRALIAVLIFVVLYLIARRFFSVQLAVFPLIILLLTPRFFPDMFYNAIDIPGALLFSLCIWLFISYIKSKPKLLNSVVLSLILAITINHRLILSYIFLANFLFFVIYNFKTKKMTWSYFLAINALLGVLTLFFLHLTHPVLLAKPVSGLVDLFVAVRQYKWDSAVLFEGRFYQAGHPPLPLYYLPKTILISLPPVTIILFLLGLAGLLAGIFRKKLKSFKDFLYLYLLFLSVVPFIIVFALRPTMYDSWRHFTFLLIPMSIFATYGMQAILQLKYAAVKKILLILLTVGYISTAVAMIRLHPYEYIYYNFLVGGFKGAYDKYELDYWGLAYKETVDWFDKNINDGKRNYFIYVEGDPLSSSYYFSKNVQITPNVLHSNYIFAFTRWDIYKFHPGKTVHIIKKDGVPLVYIKLPGDYSKAPNPFMLKD</sequence>
<evidence type="ECO:0000313" key="3">
    <source>
        <dbReference type="EMBL" id="OGK16190.1"/>
    </source>
</evidence>
<dbReference type="Pfam" id="PF13231">
    <property type="entry name" value="PMT_2"/>
    <property type="match status" value="1"/>
</dbReference>
<feature type="transmembrane region" description="Helical" evidence="1">
    <location>
        <begin position="102"/>
        <end position="119"/>
    </location>
</feature>
<reference evidence="3 4" key="1">
    <citation type="journal article" date="2016" name="Nat. Commun.">
        <title>Thousands of microbial genomes shed light on interconnected biogeochemical processes in an aquifer system.</title>
        <authorList>
            <person name="Anantharaman K."/>
            <person name="Brown C.T."/>
            <person name="Hug L.A."/>
            <person name="Sharon I."/>
            <person name="Castelle C.J."/>
            <person name="Probst A.J."/>
            <person name="Thomas B.C."/>
            <person name="Singh A."/>
            <person name="Wilkins M.J."/>
            <person name="Karaoz U."/>
            <person name="Brodie E.L."/>
            <person name="Williams K.H."/>
            <person name="Hubbard S.S."/>
            <person name="Banfield J.F."/>
        </authorList>
    </citation>
    <scope>NUCLEOTIDE SEQUENCE [LARGE SCALE GENOMIC DNA]</scope>
</reference>
<feature type="domain" description="Glycosyltransferase RgtA/B/C/D-like" evidence="2">
    <location>
        <begin position="99"/>
        <end position="231"/>
    </location>
</feature>
<comment type="caution">
    <text evidence="3">The sequence shown here is derived from an EMBL/GenBank/DDBJ whole genome shotgun (WGS) entry which is preliminary data.</text>
</comment>
<proteinExistence type="predicted"/>
<feature type="transmembrane region" description="Helical" evidence="1">
    <location>
        <begin position="350"/>
        <end position="371"/>
    </location>
</feature>
<feature type="transmembrane region" description="Helical" evidence="1">
    <location>
        <begin position="383"/>
        <end position="402"/>
    </location>
</feature>
<name>A0A1F7GBA2_9BACT</name>
<dbReference type="InterPro" id="IPR038731">
    <property type="entry name" value="RgtA/B/C-like"/>
</dbReference>
<feature type="transmembrane region" description="Helical" evidence="1">
    <location>
        <begin position="12"/>
        <end position="29"/>
    </location>
</feature>
<feature type="transmembrane region" description="Helical" evidence="1">
    <location>
        <begin position="125"/>
        <end position="142"/>
    </location>
</feature>
<feature type="transmembrane region" description="Helical" evidence="1">
    <location>
        <begin position="290"/>
        <end position="313"/>
    </location>
</feature>
<protein>
    <recommendedName>
        <fullName evidence="2">Glycosyltransferase RgtA/B/C/D-like domain-containing protein</fullName>
    </recommendedName>
</protein>
<feature type="transmembrane region" description="Helical" evidence="1">
    <location>
        <begin position="149"/>
        <end position="169"/>
    </location>
</feature>